<dbReference type="EMBL" id="JACNLL010000065">
    <property type="protein sequence ID" value="MBC8199843.1"/>
    <property type="molecule type" value="Genomic_DNA"/>
</dbReference>
<dbReference type="InterPro" id="IPR036192">
    <property type="entry name" value="Cell_div_ZapA-like_sf"/>
</dbReference>
<keyword evidence="1" id="KW-0132">Cell division</keyword>
<dbReference type="SUPFAM" id="SSF102829">
    <property type="entry name" value="Cell division protein ZapA-like"/>
    <property type="match status" value="1"/>
</dbReference>
<keyword evidence="1" id="KW-0131">Cell cycle</keyword>
<sequence>MEQLVTIELFGQPYTFKAESEITEAKEVAESLVKEVTRVETQQSGKASDITKLAILILAALNIANENFELKRNYSDLLQELSKRSASLIRTLSANMQ</sequence>
<reference evidence="1 2" key="1">
    <citation type="submission" date="2020-08" db="EMBL/GenBank/DDBJ databases">
        <title>Bridging the membrane lipid divide: bacteria of the FCB group superphylum have the potential to synthesize archaeal ether lipids.</title>
        <authorList>
            <person name="Villanueva L."/>
            <person name="Von Meijenfeldt F.A.B."/>
            <person name="Westbye A.B."/>
            <person name="Yadav S."/>
            <person name="Hopmans E.C."/>
            <person name="Dutilh B.E."/>
            <person name="Sinninghe Damste J.S."/>
        </authorList>
    </citation>
    <scope>NUCLEOTIDE SEQUENCE [LARGE SCALE GENOMIC DNA]</scope>
    <source>
        <strain evidence="1">NIOZ-UU82</strain>
    </source>
</reference>
<dbReference type="AlphaFoldDB" id="A0A8J6TCB3"/>
<dbReference type="Proteomes" id="UP000603545">
    <property type="component" value="Unassembled WGS sequence"/>
</dbReference>
<comment type="caution">
    <text evidence="1">The sequence shown here is derived from an EMBL/GenBank/DDBJ whole genome shotgun (WGS) entry which is preliminary data.</text>
</comment>
<protein>
    <submittedName>
        <fullName evidence="1">Cell division protein ZapA</fullName>
    </submittedName>
</protein>
<dbReference type="InterPro" id="IPR007838">
    <property type="entry name" value="Cell_div_ZapA-like"/>
</dbReference>
<organism evidence="1 2">
    <name type="scientific">Candidatus Desulfaltia bathyphila</name>
    <dbReference type="NCBI Taxonomy" id="2841697"/>
    <lineage>
        <taxon>Bacteria</taxon>
        <taxon>Pseudomonadati</taxon>
        <taxon>Thermodesulfobacteriota</taxon>
        <taxon>Desulfobacteria</taxon>
        <taxon>Desulfobacterales</taxon>
        <taxon>Desulfobacterales incertae sedis</taxon>
        <taxon>Candidatus Desulfaltia</taxon>
    </lineage>
</organism>
<evidence type="ECO:0000313" key="1">
    <source>
        <dbReference type="EMBL" id="MBC8199843.1"/>
    </source>
</evidence>
<accession>A0A8J6TCB3</accession>
<dbReference type="Pfam" id="PF05164">
    <property type="entry name" value="ZapA"/>
    <property type="match status" value="1"/>
</dbReference>
<name>A0A8J6TCB3_9BACT</name>
<dbReference type="GO" id="GO:0051301">
    <property type="term" value="P:cell division"/>
    <property type="evidence" value="ECO:0007669"/>
    <property type="project" value="UniProtKB-KW"/>
</dbReference>
<proteinExistence type="predicted"/>
<gene>
    <name evidence="1" type="ORF">H8E80_07345</name>
</gene>
<evidence type="ECO:0000313" key="2">
    <source>
        <dbReference type="Proteomes" id="UP000603545"/>
    </source>
</evidence>